<dbReference type="SUPFAM" id="SSF46689">
    <property type="entry name" value="Homeodomain-like"/>
    <property type="match status" value="1"/>
</dbReference>
<feature type="region of interest" description="Disordered" evidence="11">
    <location>
        <begin position="96"/>
        <end position="128"/>
    </location>
</feature>
<evidence type="ECO:0000256" key="5">
    <source>
        <dbReference type="ARBA" id="ARBA00023125"/>
    </source>
</evidence>
<reference evidence="13 14" key="1">
    <citation type="submission" date="2024-07" db="EMBL/GenBank/DDBJ databases">
        <title>Chromosome-level genome assembly of the water stick insect Ranatra chinensis (Heteroptera: Nepidae).</title>
        <authorList>
            <person name="Liu X."/>
        </authorList>
    </citation>
    <scope>NUCLEOTIDE SEQUENCE [LARGE SCALE GENOMIC DNA]</scope>
    <source>
        <strain evidence="13">Cailab_2021Rc</strain>
        <tissue evidence="13">Muscle</tissue>
    </source>
</reference>
<dbReference type="InterPro" id="IPR043565">
    <property type="entry name" value="PAX_fam"/>
</dbReference>
<feature type="region of interest" description="Disordered" evidence="11">
    <location>
        <begin position="188"/>
        <end position="242"/>
    </location>
</feature>
<keyword evidence="7" id="KW-0804">Transcription</keyword>
<dbReference type="SMART" id="SM00389">
    <property type="entry name" value="HOX"/>
    <property type="match status" value="1"/>
</dbReference>
<organism evidence="13 14">
    <name type="scientific">Ranatra chinensis</name>
    <dbReference type="NCBI Taxonomy" id="642074"/>
    <lineage>
        <taxon>Eukaryota</taxon>
        <taxon>Metazoa</taxon>
        <taxon>Ecdysozoa</taxon>
        <taxon>Arthropoda</taxon>
        <taxon>Hexapoda</taxon>
        <taxon>Insecta</taxon>
        <taxon>Pterygota</taxon>
        <taxon>Neoptera</taxon>
        <taxon>Paraneoptera</taxon>
        <taxon>Hemiptera</taxon>
        <taxon>Heteroptera</taxon>
        <taxon>Panheteroptera</taxon>
        <taxon>Nepomorpha</taxon>
        <taxon>Nepidae</taxon>
        <taxon>Ranatrinae</taxon>
        <taxon>Ranatra</taxon>
    </lineage>
</organism>
<dbReference type="GO" id="GO:0005634">
    <property type="term" value="C:nucleus"/>
    <property type="evidence" value="ECO:0007669"/>
    <property type="project" value="UniProtKB-SubCell"/>
</dbReference>
<name>A0ABD0YCI9_9HEMI</name>
<dbReference type="AlphaFoldDB" id="A0ABD0YCI9"/>
<dbReference type="Gene3D" id="1.10.10.60">
    <property type="entry name" value="Homeodomain-like"/>
    <property type="match status" value="1"/>
</dbReference>
<feature type="compositionally biased region" description="Polar residues" evidence="11">
    <location>
        <begin position="8"/>
        <end position="20"/>
    </location>
</feature>
<keyword evidence="6 9" id="KW-0371">Homeobox</keyword>
<gene>
    <name evidence="13" type="ORF">AAG570_007593</name>
</gene>
<keyword evidence="5 9" id="KW-0238">DNA-binding</keyword>
<dbReference type="InterPro" id="IPR009057">
    <property type="entry name" value="Homeodomain-like_sf"/>
</dbReference>
<dbReference type="GO" id="GO:0045944">
    <property type="term" value="P:positive regulation of transcription by RNA polymerase II"/>
    <property type="evidence" value="ECO:0007669"/>
    <property type="project" value="UniProtKB-ARBA"/>
</dbReference>
<keyword evidence="8 9" id="KW-0539">Nucleus</keyword>
<evidence type="ECO:0000256" key="8">
    <source>
        <dbReference type="ARBA" id="ARBA00023242"/>
    </source>
</evidence>
<dbReference type="InterPro" id="IPR000047">
    <property type="entry name" value="HTH_motif"/>
</dbReference>
<evidence type="ECO:0000256" key="3">
    <source>
        <dbReference type="ARBA" id="ARBA00022473"/>
    </source>
</evidence>
<dbReference type="GO" id="GO:0003677">
    <property type="term" value="F:DNA binding"/>
    <property type="evidence" value="ECO:0007669"/>
    <property type="project" value="UniProtKB-UniRule"/>
</dbReference>
<evidence type="ECO:0000256" key="1">
    <source>
        <dbReference type="ARBA" id="ARBA00004123"/>
    </source>
</evidence>
<dbReference type="GO" id="GO:0048731">
    <property type="term" value="P:system development"/>
    <property type="evidence" value="ECO:0007669"/>
    <property type="project" value="UniProtKB-ARBA"/>
</dbReference>
<evidence type="ECO:0000259" key="12">
    <source>
        <dbReference type="PROSITE" id="PS50071"/>
    </source>
</evidence>
<comment type="caution">
    <text evidence="13">The sequence shown here is derived from an EMBL/GenBank/DDBJ whole genome shotgun (WGS) entry which is preliminary data.</text>
</comment>
<evidence type="ECO:0000256" key="10">
    <source>
        <dbReference type="RuleBase" id="RU000682"/>
    </source>
</evidence>
<keyword evidence="14" id="KW-1185">Reference proteome</keyword>
<comment type="similarity">
    <text evidence="2">Belongs to the paired homeobox family.</text>
</comment>
<feature type="domain" description="Homeobox" evidence="12">
    <location>
        <begin position="36"/>
        <end position="96"/>
    </location>
</feature>
<dbReference type="Pfam" id="PF00046">
    <property type="entry name" value="Homeodomain"/>
    <property type="match status" value="1"/>
</dbReference>
<evidence type="ECO:0000313" key="13">
    <source>
        <dbReference type="EMBL" id="KAL1114769.1"/>
    </source>
</evidence>
<dbReference type="PRINTS" id="PR00031">
    <property type="entry name" value="HTHREPRESSR"/>
</dbReference>
<proteinExistence type="inferred from homology"/>
<sequence length="242" mass="26860">MDGVPSDETCTSGGDNSNPGSCVGPEEDQARLRLKRKLQRNRTSFTNEQIDSLEKEFERTHYPDVFARERLAAKIGLPEARIQVWFSNRRAKWRREEKLRNQRRGSDQTAATSEPPPSPTRISNFTSNSMYPAIPTPITMHDSYSSMTGFSMVSAGAMSPGQTACLQQRSEYCMARNYDALSLPSYPAPRHSPCSPSQNPYQSQYSTNTTSSTGLISPGVSVPIAVPGQGPDMSAQYWPRLQ</sequence>
<dbReference type="PANTHER" id="PTHR45636:SF41">
    <property type="entry name" value="PAIRED BOX PROTEIN PAX-6-RELATED"/>
    <property type="match status" value="1"/>
</dbReference>
<evidence type="ECO:0000256" key="6">
    <source>
        <dbReference type="ARBA" id="ARBA00023155"/>
    </source>
</evidence>
<dbReference type="EMBL" id="JBFDAA010000021">
    <property type="protein sequence ID" value="KAL1114769.1"/>
    <property type="molecule type" value="Genomic_DNA"/>
</dbReference>
<dbReference type="FunFam" id="1.10.10.60:FF:000516">
    <property type="entry name" value="Transcription factor Toy"/>
    <property type="match status" value="1"/>
</dbReference>
<keyword evidence="3" id="KW-0217">Developmental protein</keyword>
<evidence type="ECO:0000256" key="4">
    <source>
        <dbReference type="ARBA" id="ARBA00023015"/>
    </source>
</evidence>
<dbReference type="InterPro" id="IPR017970">
    <property type="entry name" value="Homeobox_CS"/>
</dbReference>
<dbReference type="GO" id="GO:0009653">
    <property type="term" value="P:anatomical structure morphogenesis"/>
    <property type="evidence" value="ECO:0007669"/>
    <property type="project" value="UniProtKB-ARBA"/>
</dbReference>
<dbReference type="CDD" id="cd00086">
    <property type="entry name" value="homeodomain"/>
    <property type="match status" value="1"/>
</dbReference>
<protein>
    <recommendedName>
        <fullName evidence="12">Homeobox domain-containing protein</fullName>
    </recommendedName>
</protein>
<evidence type="ECO:0000313" key="14">
    <source>
        <dbReference type="Proteomes" id="UP001558652"/>
    </source>
</evidence>
<keyword evidence="4" id="KW-0805">Transcription regulation</keyword>
<evidence type="ECO:0000256" key="9">
    <source>
        <dbReference type="PROSITE-ProRule" id="PRU00108"/>
    </source>
</evidence>
<evidence type="ECO:0000256" key="7">
    <source>
        <dbReference type="ARBA" id="ARBA00023163"/>
    </source>
</evidence>
<dbReference type="InterPro" id="IPR001356">
    <property type="entry name" value="HD"/>
</dbReference>
<evidence type="ECO:0000256" key="2">
    <source>
        <dbReference type="ARBA" id="ARBA00005733"/>
    </source>
</evidence>
<dbReference type="Proteomes" id="UP001558652">
    <property type="component" value="Unassembled WGS sequence"/>
</dbReference>
<dbReference type="GO" id="GO:0007423">
    <property type="term" value="P:sensory organ development"/>
    <property type="evidence" value="ECO:0007669"/>
    <property type="project" value="UniProtKB-ARBA"/>
</dbReference>
<feature type="compositionally biased region" description="Low complexity" evidence="11">
    <location>
        <begin position="192"/>
        <end position="213"/>
    </location>
</feature>
<dbReference type="GO" id="GO:0030154">
    <property type="term" value="P:cell differentiation"/>
    <property type="evidence" value="ECO:0007669"/>
    <property type="project" value="UniProtKB-ARBA"/>
</dbReference>
<dbReference type="PROSITE" id="PS00027">
    <property type="entry name" value="HOMEOBOX_1"/>
    <property type="match status" value="1"/>
</dbReference>
<feature type="compositionally biased region" description="Basic and acidic residues" evidence="11">
    <location>
        <begin position="96"/>
        <end position="106"/>
    </location>
</feature>
<evidence type="ECO:0000256" key="11">
    <source>
        <dbReference type="SAM" id="MobiDB-lite"/>
    </source>
</evidence>
<feature type="region of interest" description="Disordered" evidence="11">
    <location>
        <begin position="1"/>
        <end position="27"/>
    </location>
</feature>
<accession>A0ABD0YCI9</accession>
<dbReference type="PANTHER" id="PTHR45636">
    <property type="entry name" value="PAIRED BOX PROTEIN PAX-6-RELATED-RELATED"/>
    <property type="match status" value="1"/>
</dbReference>
<dbReference type="PROSITE" id="PS50071">
    <property type="entry name" value="HOMEOBOX_2"/>
    <property type="match status" value="1"/>
</dbReference>
<comment type="subcellular location">
    <subcellularLocation>
        <location evidence="1 9 10">Nucleus</location>
    </subcellularLocation>
</comment>
<feature type="DNA-binding region" description="Homeobox" evidence="9">
    <location>
        <begin position="38"/>
        <end position="97"/>
    </location>
</feature>